<dbReference type="AlphaFoldDB" id="A0A8X6NBS6"/>
<dbReference type="Gene3D" id="3.90.1150.10">
    <property type="entry name" value="Aspartate Aminotransferase, domain 1"/>
    <property type="match status" value="1"/>
</dbReference>
<gene>
    <name evidence="9" type="primary">cysA</name>
    <name evidence="9" type="ORF">NPIL_585271</name>
</gene>
<dbReference type="Proteomes" id="UP000887013">
    <property type="component" value="Unassembled WGS sequence"/>
</dbReference>
<comment type="caution">
    <text evidence="9">The sequence shown here is derived from an EMBL/GenBank/DDBJ whole genome shotgun (WGS) entry which is preliminary data.</text>
</comment>
<dbReference type="EMBL" id="BMAW01007961">
    <property type="protein sequence ID" value="GFT06270.1"/>
    <property type="molecule type" value="Genomic_DNA"/>
</dbReference>
<dbReference type="InterPro" id="IPR054542">
    <property type="entry name" value="Cys_met_metab_PP"/>
</dbReference>
<dbReference type="CDD" id="cd00614">
    <property type="entry name" value="CGS_like"/>
    <property type="match status" value="1"/>
</dbReference>
<dbReference type="Gene3D" id="3.40.640.10">
    <property type="entry name" value="Type I PLP-dependent aspartate aminotransferase-like (Major domain)"/>
    <property type="match status" value="1"/>
</dbReference>
<evidence type="ECO:0000313" key="9">
    <source>
        <dbReference type="EMBL" id="GFT06270.1"/>
    </source>
</evidence>
<evidence type="ECO:0000256" key="3">
    <source>
        <dbReference type="ARBA" id="ARBA00009077"/>
    </source>
</evidence>
<evidence type="ECO:0000256" key="6">
    <source>
        <dbReference type="ARBA" id="ARBA00023192"/>
    </source>
</evidence>
<dbReference type="InterPro" id="IPR015421">
    <property type="entry name" value="PyrdxlP-dep_Trfase_major"/>
</dbReference>
<dbReference type="InterPro" id="IPR000277">
    <property type="entry name" value="Cys/Met-Metab_PyrdxlP-dep_enz"/>
</dbReference>
<evidence type="ECO:0000256" key="7">
    <source>
        <dbReference type="ARBA" id="ARBA00029853"/>
    </source>
</evidence>
<evidence type="ECO:0000256" key="8">
    <source>
        <dbReference type="RuleBase" id="RU362118"/>
    </source>
</evidence>
<name>A0A8X6NBS6_NEPPI</name>
<dbReference type="SUPFAM" id="SSF53383">
    <property type="entry name" value="PLP-dependent transferases"/>
    <property type="match status" value="1"/>
</dbReference>
<dbReference type="Pfam" id="PF01053">
    <property type="entry name" value="Cys_Met_Meta_PP"/>
    <property type="match status" value="1"/>
</dbReference>
<dbReference type="PROSITE" id="PS00868">
    <property type="entry name" value="CYS_MET_METAB_PP"/>
    <property type="match status" value="1"/>
</dbReference>
<keyword evidence="5 8" id="KW-0663">Pyridoxal phosphate</keyword>
<comment type="similarity">
    <text evidence="3 8">Belongs to the trans-sulfuration enzymes family.</text>
</comment>
<keyword evidence="6" id="KW-0198">Cysteine biosynthesis</keyword>
<dbReference type="InterPro" id="IPR015424">
    <property type="entry name" value="PyrdxlP-dep_Trfase"/>
</dbReference>
<dbReference type="GO" id="GO:0030170">
    <property type="term" value="F:pyridoxal phosphate binding"/>
    <property type="evidence" value="ECO:0007669"/>
    <property type="project" value="InterPro"/>
</dbReference>
<dbReference type="GO" id="GO:0004123">
    <property type="term" value="F:cystathionine gamma-lyase activity"/>
    <property type="evidence" value="ECO:0007669"/>
    <property type="project" value="TreeGrafter"/>
</dbReference>
<sequence>MVWIETPSNPIMKIVDIAAIAKIVKRHGKAFMVVDNTFMSPYFQNPLLLGADISMHSLTKYMNGHSDVVMGAAVTNREDLYIKLKQTAKSIGALPSPMDCYLCLRGLKTLHLRMERHNENGMKIAEFLEKHPKVERVFYPGLKSHPQHELAKKQTRGFSGLVSFRIKGGLKEVRDFASRIKVFTLAGSLGNVESLVDVTALRTASAWNKETRESLGITDNLIRLSVGVEDIKDLISDLDQALLGS</sequence>
<reference evidence="9" key="1">
    <citation type="submission" date="2020-08" db="EMBL/GenBank/DDBJ databases">
        <title>Multicomponent nature underlies the extraordinary mechanical properties of spider dragline silk.</title>
        <authorList>
            <person name="Kono N."/>
            <person name="Nakamura H."/>
            <person name="Mori M."/>
            <person name="Yoshida Y."/>
            <person name="Ohtoshi R."/>
            <person name="Malay A.D."/>
            <person name="Moran D.A.P."/>
            <person name="Tomita M."/>
            <person name="Numata K."/>
            <person name="Arakawa K."/>
        </authorList>
    </citation>
    <scope>NUCLEOTIDE SEQUENCE</scope>
</reference>
<comment type="pathway">
    <text evidence="2">Amino-acid biosynthesis; L-cysteine biosynthesis; L-cysteine from L-homocysteine and L-serine: step 2/2.</text>
</comment>
<keyword evidence="6" id="KW-0028">Amino-acid biosynthesis</keyword>
<organism evidence="9 10">
    <name type="scientific">Nephila pilipes</name>
    <name type="common">Giant wood spider</name>
    <name type="synonym">Nephila maculata</name>
    <dbReference type="NCBI Taxonomy" id="299642"/>
    <lineage>
        <taxon>Eukaryota</taxon>
        <taxon>Metazoa</taxon>
        <taxon>Ecdysozoa</taxon>
        <taxon>Arthropoda</taxon>
        <taxon>Chelicerata</taxon>
        <taxon>Arachnida</taxon>
        <taxon>Araneae</taxon>
        <taxon>Araneomorphae</taxon>
        <taxon>Entelegynae</taxon>
        <taxon>Araneoidea</taxon>
        <taxon>Nephilidae</taxon>
        <taxon>Nephila</taxon>
    </lineage>
</organism>
<dbReference type="PANTHER" id="PTHR11808:SF15">
    <property type="entry name" value="CYSTATHIONINE GAMMA-LYASE"/>
    <property type="match status" value="1"/>
</dbReference>
<keyword evidence="10" id="KW-1185">Reference proteome</keyword>
<dbReference type="EC" id="4.4.1.1" evidence="4"/>
<evidence type="ECO:0000256" key="5">
    <source>
        <dbReference type="ARBA" id="ARBA00022898"/>
    </source>
</evidence>
<dbReference type="GO" id="GO:0005737">
    <property type="term" value="C:cytoplasm"/>
    <property type="evidence" value="ECO:0007669"/>
    <property type="project" value="TreeGrafter"/>
</dbReference>
<evidence type="ECO:0000256" key="2">
    <source>
        <dbReference type="ARBA" id="ARBA00005038"/>
    </source>
</evidence>
<dbReference type="GO" id="GO:0019346">
    <property type="term" value="P:transsulfuration"/>
    <property type="evidence" value="ECO:0007669"/>
    <property type="project" value="InterPro"/>
</dbReference>
<comment type="cofactor">
    <cofactor evidence="1 8">
        <name>pyridoxal 5'-phosphate</name>
        <dbReference type="ChEBI" id="CHEBI:597326"/>
    </cofactor>
</comment>
<protein>
    <recommendedName>
        <fullName evidence="4">cystathionine gamma-lyase</fullName>
        <ecNumber evidence="4">4.4.1.1</ecNumber>
    </recommendedName>
    <alternativeName>
        <fullName evidence="7">Gamma-cystathionase</fullName>
    </alternativeName>
</protein>
<evidence type="ECO:0000256" key="4">
    <source>
        <dbReference type="ARBA" id="ARBA00012085"/>
    </source>
</evidence>
<evidence type="ECO:0000256" key="1">
    <source>
        <dbReference type="ARBA" id="ARBA00001933"/>
    </source>
</evidence>
<dbReference type="PANTHER" id="PTHR11808">
    <property type="entry name" value="TRANS-SULFURATION ENZYME FAMILY MEMBER"/>
    <property type="match status" value="1"/>
</dbReference>
<dbReference type="OrthoDB" id="3512640at2759"/>
<dbReference type="InterPro" id="IPR015422">
    <property type="entry name" value="PyrdxlP-dep_Trfase_small"/>
</dbReference>
<accession>A0A8X6NBS6</accession>
<evidence type="ECO:0000313" key="10">
    <source>
        <dbReference type="Proteomes" id="UP000887013"/>
    </source>
</evidence>
<dbReference type="FunFam" id="3.90.1150.10:FF:000008">
    <property type="entry name" value="Cystathionine gamma-synthase"/>
    <property type="match status" value="1"/>
</dbReference>
<dbReference type="GO" id="GO:0019343">
    <property type="term" value="P:cysteine biosynthetic process via cystathionine"/>
    <property type="evidence" value="ECO:0007669"/>
    <property type="project" value="TreeGrafter"/>
</dbReference>
<proteinExistence type="inferred from homology"/>